<dbReference type="Gene3D" id="1.20.120.350">
    <property type="entry name" value="Voltage-gated potassium channels. Chain C"/>
    <property type="match status" value="1"/>
</dbReference>
<keyword evidence="3" id="KW-0633">Potassium transport</keyword>
<evidence type="ECO:0000256" key="10">
    <source>
        <dbReference type="ARBA" id="ARBA00023136"/>
    </source>
</evidence>
<keyword evidence="9" id="KW-0406">Ion transport</keyword>
<protein>
    <recommendedName>
        <fullName evidence="14">Ion transport domain-containing protein</fullName>
    </recommendedName>
</protein>
<keyword evidence="8 13" id="KW-1133">Transmembrane helix</keyword>
<keyword evidence="7" id="KW-0630">Potassium</keyword>
<gene>
    <name evidence="15" type="ORF">PCOR1329_LOCUS72840</name>
</gene>
<evidence type="ECO:0000256" key="2">
    <source>
        <dbReference type="ARBA" id="ARBA00022448"/>
    </source>
</evidence>
<dbReference type="InterPro" id="IPR027359">
    <property type="entry name" value="Volt_channel_dom_sf"/>
</dbReference>
<evidence type="ECO:0000256" key="1">
    <source>
        <dbReference type="ARBA" id="ARBA00004141"/>
    </source>
</evidence>
<evidence type="ECO:0000256" key="9">
    <source>
        <dbReference type="ARBA" id="ARBA00023065"/>
    </source>
</evidence>
<organism evidence="15 16">
    <name type="scientific">Prorocentrum cordatum</name>
    <dbReference type="NCBI Taxonomy" id="2364126"/>
    <lineage>
        <taxon>Eukaryota</taxon>
        <taxon>Sar</taxon>
        <taxon>Alveolata</taxon>
        <taxon>Dinophyceae</taxon>
        <taxon>Prorocentrales</taxon>
        <taxon>Prorocentraceae</taxon>
        <taxon>Prorocentrum</taxon>
    </lineage>
</organism>
<dbReference type="SUPFAM" id="SSF81324">
    <property type="entry name" value="Voltage-gated potassium channels"/>
    <property type="match status" value="1"/>
</dbReference>
<feature type="domain" description="Ion transport" evidence="14">
    <location>
        <begin position="154"/>
        <end position="419"/>
    </location>
</feature>
<feature type="transmembrane region" description="Helical" evidence="13">
    <location>
        <begin position="315"/>
        <end position="334"/>
    </location>
</feature>
<dbReference type="EMBL" id="CAUYUJ010019764">
    <property type="protein sequence ID" value="CAK0893553.1"/>
    <property type="molecule type" value="Genomic_DNA"/>
</dbReference>
<dbReference type="Proteomes" id="UP001189429">
    <property type="component" value="Unassembled WGS sequence"/>
</dbReference>
<evidence type="ECO:0000256" key="12">
    <source>
        <dbReference type="SAM" id="MobiDB-lite"/>
    </source>
</evidence>
<keyword evidence="6" id="KW-0851">Voltage-gated channel</keyword>
<evidence type="ECO:0000313" key="15">
    <source>
        <dbReference type="EMBL" id="CAK0893553.1"/>
    </source>
</evidence>
<reference evidence="15" key="1">
    <citation type="submission" date="2023-10" db="EMBL/GenBank/DDBJ databases">
        <authorList>
            <person name="Chen Y."/>
            <person name="Shah S."/>
            <person name="Dougan E. K."/>
            <person name="Thang M."/>
            <person name="Chan C."/>
        </authorList>
    </citation>
    <scope>NUCLEOTIDE SEQUENCE [LARGE SCALE GENOMIC DNA]</scope>
</reference>
<feature type="transmembrane region" description="Helical" evidence="13">
    <location>
        <begin position="388"/>
        <end position="413"/>
    </location>
</feature>
<evidence type="ECO:0000256" key="5">
    <source>
        <dbReference type="ARBA" id="ARBA00022826"/>
    </source>
</evidence>
<evidence type="ECO:0000256" key="13">
    <source>
        <dbReference type="SAM" id="Phobius"/>
    </source>
</evidence>
<dbReference type="PANTHER" id="PTHR11537">
    <property type="entry name" value="VOLTAGE-GATED POTASSIUM CHANNEL"/>
    <property type="match status" value="1"/>
</dbReference>
<dbReference type="PANTHER" id="PTHR11537:SF254">
    <property type="entry name" value="POTASSIUM VOLTAGE-GATED CHANNEL PROTEIN SHAB"/>
    <property type="match status" value="1"/>
</dbReference>
<comment type="caution">
    <text evidence="15">The sequence shown here is derived from an EMBL/GenBank/DDBJ whole genome shotgun (WGS) entry which is preliminary data.</text>
</comment>
<dbReference type="Pfam" id="PF00520">
    <property type="entry name" value="Ion_trans"/>
    <property type="match status" value="1"/>
</dbReference>
<evidence type="ECO:0000256" key="4">
    <source>
        <dbReference type="ARBA" id="ARBA00022692"/>
    </source>
</evidence>
<name>A0ABN9X2Q1_9DINO</name>
<dbReference type="InterPro" id="IPR005821">
    <property type="entry name" value="Ion_trans_dom"/>
</dbReference>
<evidence type="ECO:0000256" key="3">
    <source>
        <dbReference type="ARBA" id="ARBA00022538"/>
    </source>
</evidence>
<dbReference type="InterPro" id="IPR028325">
    <property type="entry name" value="VG_K_chnl"/>
</dbReference>
<evidence type="ECO:0000256" key="8">
    <source>
        <dbReference type="ARBA" id="ARBA00022989"/>
    </source>
</evidence>
<keyword evidence="11" id="KW-0407">Ion channel</keyword>
<keyword evidence="4 13" id="KW-0812">Transmembrane</keyword>
<evidence type="ECO:0000259" key="14">
    <source>
        <dbReference type="Pfam" id="PF00520"/>
    </source>
</evidence>
<evidence type="ECO:0000256" key="7">
    <source>
        <dbReference type="ARBA" id="ARBA00022958"/>
    </source>
</evidence>
<feature type="transmembrane region" description="Helical" evidence="13">
    <location>
        <begin position="181"/>
        <end position="200"/>
    </location>
</feature>
<evidence type="ECO:0000313" key="16">
    <source>
        <dbReference type="Proteomes" id="UP001189429"/>
    </source>
</evidence>
<feature type="compositionally biased region" description="Basic and acidic residues" evidence="12">
    <location>
        <begin position="596"/>
        <end position="610"/>
    </location>
</feature>
<keyword evidence="2" id="KW-0813">Transport</keyword>
<accession>A0ABN9X2Q1</accession>
<comment type="subcellular location">
    <subcellularLocation>
        <location evidence="1">Membrane</location>
        <topology evidence="1">Multi-pass membrane protein</topology>
    </subcellularLocation>
</comment>
<feature type="transmembrane region" description="Helical" evidence="13">
    <location>
        <begin position="154"/>
        <end position="175"/>
    </location>
</feature>
<evidence type="ECO:0000256" key="6">
    <source>
        <dbReference type="ARBA" id="ARBA00022882"/>
    </source>
</evidence>
<evidence type="ECO:0000256" key="11">
    <source>
        <dbReference type="ARBA" id="ARBA00023303"/>
    </source>
</evidence>
<feature type="region of interest" description="Disordered" evidence="12">
    <location>
        <begin position="575"/>
        <end position="610"/>
    </location>
</feature>
<keyword evidence="10 13" id="KW-0472">Membrane</keyword>
<keyword evidence="16" id="KW-1185">Reference proteome</keyword>
<sequence length="635" mass="71308">MARKPQRGPYLALIDRECRDAEPMGWWTHQEYVFDELFLKKLWHKAQELGYFTEPVKGGGKKLHVTIFRHFFERFHDLLDEKEPTFDVEQFGAATSSAYLTWTDLRKVLEAEGDADSRLPRVRLTFAEQCNCVFDGRCASAFDGQQGQGQGESYLSWSVGLVIFIAIIMNVIQIFGGVAEWVGDVCALIFTIEYVCKFAVAPFCRYGIFNEDWLLETVVPDPKDTEHVLPAGMTSSNRLAKFFFTPMNLIDLLSILPTLVEPVIKLLAGSSEDGGMNLTFLRALRLFRIFRILKFGKFSSTLTVLGVTIGNSVQAIGVLCLYILMIAMLAGAVIQQFENPGDTAPEDEELAKAFGNVPMAMKWVAGRMVTMQHSLPEKKALPQHLGSAFIVIFLGLFKGVIFVLPIATITTAYRAAESKNKSQQNLQREVADNRITPLGTEWSKDPNAPAARVEIRGEADHDSPLIAIGSFNLPFFREGARPCDVKFWVPLVGSLKGMFRGHPGVEVRVTWQADEASRPSERLPKGRLTVRVISGANFAARAGARWHCVVEVPVKLYPEDEEDGQSDHLLRREYRQTGGDGSSPDFDTEQDFAVWWEDKGSSKQSPEEWRRQVLEMLQQQGQKLDTLQSRARAQK</sequence>
<keyword evidence="5" id="KW-0631">Potassium channel</keyword>
<proteinExistence type="predicted"/>